<dbReference type="EMBL" id="JAEMGP010000001">
    <property type="protein sequence ID" value="KAG5214427.1"/>
    <property type="molecule type" value="Genomic_DNA"/>
</dbReference>
<feature type="region of interest" description="Disordered" evidence="1">
    <location>
        <begin position="1"/>
        <end position="81"/>
    </location>
</feature>
<organism evidence="6 7">
    <name type="scientific">Ovis aries</name>
    <name type="common">Sheep</name>
    <dbReference type="NCBI Taxonomy" id="9940"/>
    <lineage>
        <taxon>Eukaryota</taxon>
        <taxon>Metazoa</taxon>
        <taxon>Chordata</taxon>
        <taxon>Craniata</taxon>
        <taxon>Vertebrata</taxon>
        <taxon>Euteleostomi</taxon>
        <taxon>Mammalia</taxon>
        <taxon>Eutheria</taxon>
        <taxon>Laurasiatheria</taxon>
        <taxon>Artiodactyla</taxon>
        <taxon>Ruminantia</taxon>
        <taxon>Pecora</taxon>
        <taxon>Bovidae</taxon>
        <taxon>Caprinae</taxon>
        <taxon>Ovis</taxon>
    </lineage>
</organism>
<evidence type="ECO:0000313" key="5">
    <source>
        <dbReference type="EMBL" id="KAG5214426.1"/>
    </source>
</evidence>
<evidence type="ECO:0000313" key="4">
    <source>
        <dbReference type="EMBL" id="KAG5194812.1"/>
    </source>
</evidence>
<dbReference type="AlphaFoldDB" id="A0A836AES6"/>
<evidence type="ECO:0000313" key="3">
    <source>
        <dbReference type="EMBL" id="KAG5194811.1"/>
    </source>
</evidence>
<dbReference type="EMBL" id="JAEMGP010000048">
    <property type="protein sequence ID" value="KAG5193184.1"/>
    <property type="molecule type" value="Genomic_DNA"/>
</dbReference>
<evidence type="ECO:0000313" key="7">
    <source>
        <dbReference type="Proteomes" id="UP000664991"/>
    </source>
</evidence>
<protein>
    <submittedName>
        <fullName evidence="6">Uncharacterized protein</fullName>
    </submittedName>
</protein>
<sequence>MESVLWILATASAEPTPSGHRSPRAPVPALPKRNHSHEKPRHTTAERPPPPRREHGWHSSEDTAHPHRNQRHPMVLKQYGV</sequence>
<dbReference type="Proteomes" id="UP000664991">
    <property type="component" value="Unassembled WGS sequence"/>
</dbReference>
<name>A0A836AES6_SHEEP</name>
<feature type="compositionally biased region" description="Basic and acidic residues" evidence="1">
    <location>
        <begin position="41"/>
        <end position="65"/>
    </location>
</feature>
<proteinExistence type="predicted"/>
<reference evidence="6 7" key="1">
    <citation type="submission" date="2020-12" db="EMBL/GenBank/DDBJ databases">
        <title>De novo assembly of Tibetan sheep genome.</title>
        <authorList>
            <person name="Li X."/>
        </authorList>
    </citation>
    <scope>NUCLEOTIDE SEQUENCE [LARGE SCALE GENOMIC DNA]</scope>
    <source>
        <tissue evidence="6">Heart</tissue>
    </source>
</reference>
<evidence type="ECO:0000256" key="1">
    <source>
        <dbReference type="SAM" id="MobiDB-lite"/>
    </source>
</evidence>
<evidence type="ECO:0000313" key="2">
    <source>
        <dbReference type="EMBL" id="KAG5193184.1"/>
    </source>
</evidence>
<dbReference type="EMBL" id="JAEMGP010000025">
    <property type="protein sequence ID" value="KAG5194811.1"/>
    <property type="molecule type" value="Genomic_DNA"/>
</dbReference>
<gene>
    <name evidence="5" type="ORF">JEQ12_000002</name>
    <name evidence="6" type="ORF">JEQ12_000003</name>
    <name evidence="3" type="ORF">JEQ12_013087</name>
    <name evidence="4" type="ORF">JEQ12_013088</name>
    <name evidence="2" type="ORF">JEQ12_020674</name>
</gene>
<dbReference type="EMBL" id="JAEMGP010000025">
    <property type="protein sequence ID" value="KAG5194812.1"/>
    <property type="molecule type" value="Genomic_DNA"/>
</dbReference>
<dbReference type="EMBL" id="JAEMGP010000001">
    <property type="protein sequence ID" value="KAG5214426.1"/>
    <property type="molecule type" value="Genomic_DNA"/>
</dbReference>
<comment type="caution">
    <text evidence="6">The sequence shown here is derived from an EMBL/GenBank/DDBJ whole genome shotgun (WGS) entry which is preliminary data.</text>
</comment>
<evidence type="ECO:0000313" key="6">
    <source>
        <dbReference type="EMBL" id="KAG5214427.1"/>
    </source>
</evidence>
<accession>A0A836AES6</accession>